<sequence>MLKKADPGPNYAKFMEEYAFKRTTALPTTITMAPEPDKEAKASNTPPKECDLNDFEVMHHVYHYFKTFKGLIVDLIFSFFERGESRQFFTRRFAEDAPRVIEVELNFIYGTLYTKLEVVHSWVGFSCRFLAFGFTLATLGLFYFKTKDDFRGVDVGITYTLLLGAISLM</sequence>
<keyword evidence="4" id="KW-1185">Reference proteome</keyword>
<dbReference type="PANTHER" id="PTHR31325">
    <property type="entry name" value="OS01G0798800 PROTEIN-RELATED"/>
    <property type="match status" value="1"/>
</dbReference>
<dbReference type="Proteomes" id="UP000436088">
    <property type="component" value="Unassembled WGS sequence"/>
</dbReference>
<accession>A0A6A2ZMV6</accession>
<keyword evidence="1" id="KW-0472">Membrane</keyword>
<proteinExistence type="predicted"/>
<name>A0A6A2ZMV6_HIBSY</name>
<feature type="transmembrane region" description="Helical" evidence="1">
    <location>
        <begin position="122"/>
        <end position="144"/>
    </location>
</feature>
<keyword evidence="1" id="KW-0812">Transmembrane</keyword>
<gene>
    <name evidence="3" type="ORF">F3Y22_tig00110816pilonHSYRG00075</name>
</gene>
<keyword evidence="1" id="KW-1133">Transmembrane helix</keyword>
<reference evidence="3" key="1">
    <citation type="submission" date="2019-09" db="EMBL/GenBank/DDBJ databases">
        <title>Draft genome information of white flower Hibiscus syriacus.</title>
        <authorList>
            <person name="Kim Y.-M."/>
        </authorList>
    </citation>
    <scope>NUCLEOTIDE SEQUENCE [LARGE SCALE GENOMIC DNA]</scope>
    <source>
        <strain evidence="3">YM2019G1</strain>
    </source>
</reference>
<dbReference type="AlphaFoldDB" id="A0A6A2ZMV6"/>
<evidence type="ECO:0000313" key="3">
    <source>
        <dbReference type="EMBL" id="KAE8693198.1"/>
    </source>
</evidence>
<dbReference type="EMBL" id="VEPZ02001122">
    <property type="protein sequence ID" value="KAE8693198.1"/>
    <property type="molecule type" value="Genomic_DNA"/>
</dbReference>
<feature type="domain" description="DUF4220" evidence="2">
    <location>
        <begin position="1"/>
        <end position="168"/>
    </location>
</feature>
<organism evidence="3 4">
    <name type="scientific">Hibiscus syriacus</name>
    <name type="common">Rose of Sharon</name>
    <dbReference type="NCBI Taxonomy" id="106335"/>
    <lineage>
        <taxon>Eukaryota</taxon>
        <taxon>Viridiplantae</taxon>
        <taxon>Streptophyta</taxon>
        <taxon>Embryophyta</taxon>
        <taxon>Tracheophyta</taxon>
        <taxon>Spermatophyta</taxon>
        <taxon>Magnoliopsida</taxon>
        <taxon>eudicotyledons</taxon>
        <taxon>Gunneridae</taxon>
        <taxon>Pentapetalae</taxon>
        <taxon>rosids</taxon>
        <taxon>malvids</taxon>
        <taxon>Malvales</taxon>
        <taxon>Malvaceae</taxon>
        <taxon>Malvoideae</taxon>
        <taxon>Hibiscus</taxon>
    </lineage>
</organism>
<evidence type="ECO:0000256" key="1">
    <source>
        <dbReference type="SAM" id="Phobius"/>
    </source>
</evidence>
<dbReference type="InterPro" id="IPR025315">
    <property type="entry name" value="DUF4220"/>
</dbReference>
<evidence type="ECO:0000259" key="2">
    <source>
        <dbReference type="Pfam" id="PF13968"/>
    </source>
</evidence>
<dbReference type="Pfam" id="PF13968">
    <property type="entry name" value="DUF4220"/>
    <property type="match status" value="1"/>
</dbReference>
<protein>
    <recommendedName>
        <fullName evidence="2">DUF4220 domain-containing protein</fullName>
    </recommendedName>
</protein>
<comment type="caution">
    <text evidence="3">The sequence shown here is derived from an EMBL/GenBank/DDBJ whole genome shotgun (WGS) entry which is preliminary data.</text>
</comment>
<evidence type="ECO:0000313" key="4">
    <source>
        <dbReference type="Proteomes" id="UP000436088"/>
    </source>
</evidence>